<dbReference type="HOGENOM" id="CLU_1591460_0_0_11"/>
<dbReference type="AlphaFoldDB" id="A0A0F6Z5S7"/>
<protein>
    <submittedName>
        <fullName evidence="1">Uncharacterized protein</fullName>
    </submittedName>
</protein>
<dbReference type="RefSeq" id="WP_034983805.1">
    <property type="nucleotide sequence ID" value="NZ_CP011309.1"/>
</dbReference>
<name>A0A0F6Z5S7_9CORY</name>
<accession>A0A0F6Z5S7</accession>
<evidence type="ECO:0000313" key="2">
    <source>
        <dbReference type="Proteomes" id="UP000034037"/>
    </source>
</evidence>
<evidence type="ECO:0000313" key="1">
    <source>
        <dbReference type="EMBL" id="AKF27825.1"/>
    </source>
</evidence>
<dbReference type="EMBL" id="CP011309">
    <property type="protein sequence ID" value="AKF27825.1"/>
    <property type="molecule type" value="Genomic_DNA"/>
</dbReference>
<organism evidence="1 2">
    <name type="scientific">[Brevibacterium] flavum</name>
    <dbReference type="NCBI Taxonomy" id="92706"/>
    <lineage>
        <taxon>Bacteria</taxon>
        <taxon>Bacillati</taxon>
        <taxon>Actinomycetota</taxon>
        <taxon>Actinomycetes</taxon>
        <taxon>Mycobacteriales</taxon>
        <taxon>Corynebacteriaceae</taxon>
        <taxon>Corynebacterium</taxon>
    </lineage>
</organism>
<dbReference type="Proteomes" id="UP000034037">
    <property type="component" value="Chromosome"/>
</dbReference>
<dbReference type="PATRIC" id="fig|92706.3.peg.2058"/>
<reference evidence="1 2" key="1">
    <citation type="submission" date="2015-04" db="EMBL/GenBank/DDBJ databases">
        <title>Complete Genome Sequence of Brevibacterium flavum ATCC 15168.</title>
        <authorList>
            <person name="Ahn J."/>
            <person name="Park G."/>
            <person name="Jeon W."/>
            <person name="Jang Y."/>
            <person name="Jang M."/>
            <person name="Lee H."/>
            <person name="Lee H."/>
        </authorList>
    </citation>
    <scope>NUCLEOTIDE SEQUENCE [LARGE SCALE GENOMIC DNA]</scope>
    <source>
        <strain evidence="1 2">ATCC 15168</strain>
    </source>
</reference>
<gene>
    <name evidence="1" type="ORF">YH66_09825</name>
</gene>
<keyword evidence="2" id="KW-1185">Reference proteome</keyword>
<proteinExistence type="predicted"/>
<sequence>MLSINSDEYPDVAYAQRYAAETNDTEVPIVTLWGKEWAITCVHNAEANCASIKAHIGDVDEYTSQPVNDDSSDLRRRLEALAPINQVTPDNLKEKCIMAIHDEIPDAGDFDFPTPVDLGAPDQATIYSDGGDFRYEVSEGEWNDAAYFCTVYTEDETITEATAIVVG</sequence>